<dbReference type="GO" id="GO:0009279">
    <property type="term" value="C:cell outer membrane"/>
    <property type="evidence" value="ECO:0007669"/>
    <property type="project" value="UniProtKB-SubCell"/>
</dbReference>
<proteinExistence type="inferred from homology"/>
<dbReference type="NCBIfam" id="TIGR01786">
    <property type="entry name" value="TonB-hemlactrns"/>
    <property type="match status" value="1"/>
</dbReference>
<evidence type="ECO:0000256" key="12">
    <source>
        <dbReference type="SAM" id="SignalP"/>
    </source>
</evidence>
<feature type="signal peptide" evidence="12">
    <location>
        <begin position="1"/>
        <end position="27"/>
    </location>
</feature>
<dbReference type="InterPro" id="IPR000531">
    <property type="entry name" value="Beta-barrel_TonB"/>
</dbReference>
<dbReference type="Gene3D" id="2.40.170.20">
    <property type="entry name" value="TonB-dependent receptor, beta-barrel domain"/>
    <property type="match status" value="1"/>
</dbReference>
<reference evidence="15 16" key="1">
    <citation type="submission" date="2018-08" db="EMBL/GenBank/DDBJ databases">
        <title>Genetic Globetrotter - A new plasmid hitch-hiking vast phylogenetic and geographic distances.</title>
        <authorList>
            <person name="Vollmers J."/>
            <person name="Petersen J."/>
        </authorList>
    </citation>
    <scope>NUCLEOTIDE SEQUENCE [LARGE SCALE GENOMIC DNA]</scope>
    <source>
        <strain evidence="15 16">DSM 26383</strain>
    </source>
</reference>
<dbReference type="Gene3D" id="2.170.130.10">
    <property type="entry name" value="TonB-dependent receptor, plug domain"/>
    <property type="match status" value="1"/>
</dbReference>
<dbReference type="InterPro" id="IPR039426">
    <property type="entry name" value="TonB-dep_rcpt-like"/>
</dbReference>
<dbReference type="EMBL" id="CP031598">
    <property type="protein sequence ID" value="QEW25473.1"/>
    <property type="molecule type" value="Genomic_DNA"/>
</dbReference>
<evidence type="ECO:0000256" key="9">
    <source>
        <dbReference type="ARBA" id="ARBA00023237"/>
    </source>
</evidence>
<keyword evidence="8" id="KW-0675">Receptor</keyword>
<dbReference type="PANTHER" id="PTHR30069">
    <property type="entry name" value="TONB-DEPENDENT OUTER MEMBRANE RECEPTOR"/>
    <property type="match status" value="1"/>
</dbReference>
<evidence type="ECO:0000256" key="2">
    <source>
        <dbReference type="ARBA" id="ARBA00022448"/>
    </source>
</evidence>
<organism evidence="15 16">
    <name type="scientific">Roseovarius indicus</name>
    <dbReference type="NCBI Taxonomy" id="540747"/>
    <lineage>
        <taxon>Bacteria</taxon>
        <taxon>Pseudomonadati</taxon>
        <taxon>Pseudomonadota</taxon>
        <taxon>Alphaproteobacteria</taxon>
        <taxon>Rhodobacterales</taxon>
        <taxon>Roseobacteraceae</taxon>
        <taxon>Roseovarius</taxon>
    </lineage>
</organism>
<dbReference type="Pfam" id="PF00593">
    <property type="entry name" value="TonB_dep_Rec_b-barrel"/>
    <property type="match status" value="1"/>
</dbReference>
<keyword evidence="9 10" id="KW-0998">Cell outer membrane</keyword>
<evidence type="ECO:0000256" key="11">
    <source>
        <dbReference type="RuleBase" id="RU003357"/>
    </source>
</evidence>
<keyword evidence="3 10" id="KW-1134">Transmembrane beta strand</keyword>
<sequence length="748" mass="82235" precursor="true">MSKPLNVAVRLMAGLFLGVCPATLVSAQSGHVELGTITLKTDRAGGQVLDVPANVTVIDEEDLEDRHITDMEELVRNVPGVTAPRQTSGTDPFSTFGGFTIRGVGGNRVAMQVDGSRVPERIIDGTRDYLDFSFTKQAEIVRGPASVLWGADALGGLVALETLDPEDLLDGRDSGLNVKGGFDSFDSSTDVSLTFGQRFTDDLSILVGLKRSTANEPELSNARDDGGIYGCPRNIGFGAIPCGEFDPMSTESTRTLAKLVWTPGQNHRFEFSADITGRETDVRQLASLGPVFSTVTGLPTGEVINQKDRFLDLYRERYAVEHSYTPGGVTRELRTTFAYTPNGYSRTGTEASTSAAGDSIITRDFLGYSEDFYELDVQATFDFMLGQTEHELIMGFDGDVARTDYQRRDIETNLTTGVVTDTRAGGFNFANATTTRADVYVQDQITFANGAFELTPGLRFATYRIEPRPDANYLAVPGKEPRTREEERLLASLGAIYRFDDTWSVWGKYGEGFKMPTAQQLYTSLPGAFFNLIPAPNLRPEEVKSYELGLRFEKPLGFFAINGFYAQYDDFIQDFYNPPGTTDYTYRNISKVDIWGIEASGAWQFTDRTGVDFSAAWQKGRQKVSPAAVETPHTLPPLTATVALKHEFPAQKLTLEGVATFASDVKETANPTDFKPDGYALLDLYAKWEVVDNGFVKFGVQNVFDTRYFVPNAATYSTTASSSVARTNPIELQTGPGRTFMVSFDKTF</sequence>
<keyword evidence="7 10" id="KW-0472">Membrane</keyword>
<dbReference type="InterPro" id="IPR012910">
    <property type="entry name" value="Plug_dom"/>
</dbReference>
<dbReference type="InterPro" id="IPR010949">
    <property type="entry name" value="TonB_Hb/transfer/lactofer_rcpt"/>
</dbReference>
<accession>A0A5P3A9T3</accession>
<protein>
    <submittedName>
        <fullName evidence="15">Heme-repressible hemoglobin-binding protein</fullName>
    </submittedName>
</protein>
<name>A0A5P3A9T3_9RHOB</name>
<comment type="subcellular location">
    <subcellularLocation>
        <location evidence="1 10">Cell outer membrane</location>
        <topology evidence="1 10">Multi-pass membrane protein</topology>
    </subcellularLocation>
</comment>
<keyword evidence="5 12" id="KW-0732">Signal</keyword>
<dbReference type="OrthoDB" id="9796221at2"/>
<feature type="chain" id="PRO_5024969413" evidence="12">
    <location>
        <begin position="28"/>
        <end position="748"/>
    </location>
</feature>
<dbReference type="GO" id="GO:0044718">
    <property type="term" value="P:siderophore transmembrane transport"/>
    <property type="evidence" value="ECO:0007669"/>
    <property type="project" value="TreeGrafter"/>
</dbReference>
<dbReference type="Pfam" id="PF07715">
    <property type="entry name" value="Plug"/>
    <property type="match status" value="1"/>
</dbReference>
<evidence type="ECO:0000256" key="10">
    <source>
        <dbReference type="PROSITE-ProRule" id="PRU01360"/>
    </source>
</evidence>
<comment type="similarity">
    <text evidence="10 11">Belongs to the TonB-dependent receptor family.</text>
</comment>
<dbReference type="RefSeq" id="WP_082647309.1">
    <property type="nucleotide sequence ID" value="NZ_FOMY01000004.1"/>
</dbReference>
<evidence type="ECO:0000256" key="1">
    <source>
        <dbReference type="ARBA" id="ARBA00004571"/>
    </source>
</evidence>
<feature type="domain" description="TonB-dependent receptor plug" evidence="14">
    <location>
        <begin position="49"/>
        <end position="156"/>
    </location>
</feature>
<evidence type="ECO:0000256" key="4">
    <source>
        <dbReference type="ARBA" id="ARBA00022692"/>
    </source>
</evidence>
<dbReference type="PROSITE" id="PS52016">
    <property type="entry name" value="TONB_DEPENDENT_REC_3"/>
    <property type="match status" value="1"/>
</dbReference>
<gene>
    <name evidence="15" type="primary">hgpA</name>
    <name evidence="15" type="ORF">RIdsm_01260</name>
</gene>
<dbReference type="SUPFAM" id="SSF56935">
    <property type="entry name" value="Porins"/>
    <property type="match status" value="1"/>
</dbReference>
<dbReference type="KEGG" id="rid:RIdsm_01260"/>
<dbReference type="AlphaFoldDB" id="A0A5P3A9T3"/>
<dbReference type="GO" id="GO:0015344">
    <property type="term" value="F:siderophore uptake transmembrane transporter activity"/>
    <property type="evidence" value="ECO:0007669"/>
    <property type="project" value="TreeGrafter"/>
</dbReference>
<dbReference type="PANTHER" id="PTHR30069:SF29">
    <property type="entry name" value="HEMOGLOBIN AND HEMOGLOBIN-HAPTOGLOBIN-BINDING PROTEIN 1-RELATED"/>
    <property type="match status" value="1"/>
</dbReference>
<evidence type="ECO:0000256" key="8">
    <source>
        <dbReference type="ARBA" id="ARBA00023170"/>
    </source>
</evidence>
<dbReference type="InterPro" id="IPR036942">
    <property type="entry name" value="Beta-barrel_TonB_sf"/>
</dbReference>
<evidence type="ECO:0000313" key="15">
    <source>
        <dbReference type="EMBL" id="QEW25473.1"/>
    </source>
</evidence>
<feature type="domain" description="TonB-dependent receptor-like beta-barrel" evidence="13">
    <location>
        <begin position="297"/>
        <end position="703"/>
    </location>
</feature>
<evidence type="ECO:0000313" key="16">
    <source>
        <dbReference type="Proteomes" id="UP000325785"/>
    </source>
</evidence>
<keyword evidence="6 11" id="KW-0798">TonB box</keyword>
<evidence type="ECO:0000259" key="14">
    <source>
        <dbReference type="Pfam" id="PF07715"/>
    </source>
</evidence>
<dbReference type="InterPro" id="IPR037066">
    <property type="entry name" value="Plug_dom_sf"/>
</dbReference>
<evidence type="ECO:0000259" key="13">
    <source>
        <dbReference type="Pfam" id="PF00593"/>
    </source>
</evidence>
<keyword evidence="2 10" id="KW-0813">Transport</keyword>
<dbReference type="CDD" id="cd01347">
    <property type="entry name" value="ligand_gated_channel"/>
    <property type="match status" value="1"/>
</dbReference>
<evidence type="ECO:0000256" key="5">
    <source>
        <dbReference type="ARBA" id="ARBA00022729"/>
    </source>
</evidence>
<evidence type="ECO:0000256" key="3">
    <source>
        <dbReference type="ARBA" id="ARBA00022452"/>
    </source>
</evidence>
<dbReference type="Proteomes" id="UP000325785">
    <property type="component" value="Chromosome"/>
</dbReference>
<evidence type="ECO:0000256" key="6">
    <source>
        <dbReference type="ARBA" id="ARBA00023077"/>
    </source>
</evidence>
<evidence type="ECO:0000256" key="7">
    <source>
        <dbReference type="ARBA" id="ARBA00023136"/>
    </source>
</evidence>
<keyword evidence="4 10" id="KW-0812">Transmembrane</keyword>